<evidence type="ECO:0000313" key="2">
    <source>
        <dbReference type="EMBL" id="GEM50793.1"/>
    </source>
</evidence>
<keyword evidence="1" id="KW-0732">Signal</keyword>
<dbReference type="OrthoDB" id="1248331at2"/>
<dbReference type="Proteomes" id="UP000321245">
    <property type="component" value="Unassembled WGS sequence"/>
</dbReference>
<dbReference type="EMBL" id="BJXC01000002">
    <property type="protein sequence ID" value="GEM50793.1"/>
    <property type="molecule type" value="Genomic_DNA"/>
</dbReference>
<evidence type="ECO:0000313" key="3">
    <source>
        <dbReference type="Proteomes" id="UP000321245"/>
    </source>
</evidence>
<dbReference type="GeneID" id="84648694"/>
<sequence length="198" mass="23358">MNILSLLILVLTITSGCTGCHTNDDSQTDKKITYNIYQKTGVQDTDTLWVSQNDTAVFRAEEYVQHRPCSKAQLAMRYELRNPKDGSYYFIYNDKQQLIQEGKYTASYVYEGKTIEQGNFYNSKTYFYKKNGNLSSIHYQEDGRNLKTELFNRKRMVTEIIYFNKKSGDKEKVEIYKNGKRKETRIYTAFNVYHTIRK</sequence>
<accession>A0A511ND94</accession>
<feature type="chain" id="PRO_5022220260" description="Lipoprotein" evidence="1">
    <location>
        <begin position="20"/>
        <end position="198"/>
    </location>
</feature>
<dbReference type="AlphaFoldDB" id="A0A511ND94"/>
<organism evidence="2 3">
    <name type="scientific">Empedobacter brevis NBRC 14943 = ATCC 43319</name>
    <dbReference type="NCBI Taxonomy" id="1218108"/>
    <lineage>
        <taxon>Bacteria</taxon>
        <taxon>Pseudomonadati</taxon>
        <taxon>Bacteroidota</taxon>
        <taxon>Flavobacteriia</taxon>
        <taxon>Flavobacteriales</taxon>
        <taxon>Weeksellaceae</taxon>
        <taxon>Empedobacter</taxon>
    </lineage>
</organism>
<evidence type="ECO:0000256" key="1">
    <source>
        <dbReference type="SAM" id="SignalP"/>
    </source>
</evidence>
<name>A0A511ND94_9FLAO</name>
<keyword evidence="3" id="KW-1185">Reference proteome</keyword>
<protein>
    <recommendedName>
        <fullName evidence="4">Lipoprotein</fullName>
    </recommendedName>
</protein>
<comment type="caution">
    <text evidence="2">The sequence shown here is derived from an EMBL/GenBank/DDBJ whole genome shotgun (WGS) entry which is preliminary data.</text>
</comment>
<feature type="signal peptide" evidence="1">
    <location>
        <begin position="1"/>
        <end position="19"/>
    </location>
</feature>
<gene>
    <name evidence="2" type="ORF">EB1_05830</name>
</gene>
<dbReference type="RefSeq" id="WP_081623182.1">
    <property type="nucleotide sequence ID" value="NZ_BJXC01000002.1"/>
</dbReference>
<proteinExistence type="predicted"/>
<evidence type="ECO:0008006" key="4">
    <source>
        <dbReference type="Google" id="ProtNLM"/>
    </source>
</evidence>
<reference evidence="2 3" key="1">
    <citation type="submission" date="2019-07" db="EMBL/GenBank/DDBJ databases">
        <title>Whole genome shotgun sequence of Empedobacter brevis NBRC 14943.</title>
        <authorList>
            <person name="Hosoyama A."/>
            <person name="Uohara A."/>
            <person name="Ohji S."/>
            <person name="Ichikawa N."/>
        </authorList>
    </citation>
    <scope>NUCLEOTIDE SEQUENCE [LARGE SCALE GENOMIC DNA]</scope>
    <source>
        <strain evidence="2 3">NBRC 14943</strain>
    </source>
</reference>
<dbReference type="STRING" id="1218108.GCA_000382425_00413"/>